<dbReference type="RefSeq" id="WP_103002391.1">
    <property type="nucleotide sequence ID" value="NZ_NBAX01000001.1"/>
</dbReference>
<proteinExistence type="predicted"/>
<protein>
    <submittedName>
        <fullName evidence="1">Uncharacterized protein</fullName>
    </submittedName>
</protein>
<organism evidence="1 2">
    <name type="scientific">Hoylesella timonensis</name>
    <dbReference type="NCBI Taxonomy" id="386414"/>
    <lineage>
        <taxon>Bacteria</taxon>
        <taxon>Pseudomonadati</taxon>
        <taxon>Bacteroidota</taxon>
        <taxon>Bacteroidia</taxon>
        <taxon>Bacteroidales</taxon>
        <taxon>Prevotellaceae</taxon>
        <taxon>Hoylesella</taxon>
    </lineage>
</organism>
<dbReference type="Proteomes" id="UP000236634">
    <property type="component" value="Unassembled WGS sequence"/>
</dbReference>
<name>A0A2K0XPH4_9BACT</name>
<evidence type="ECO:0000313" key="2">
    <source>
        <dbReference type="Proteomes" id="UP000236634"/>
    </source>
</evidence>
<accession>A0A2K0XPH4</accession>
<sequence length="394" mass="45405">MQQAGVVEGFLPKSIYYGRTGNKTIRPCKSGGRRIKSSSSASGRDSVAFLSQNIEPIRTSDEQYLLTFGIDVKESFSRLERNSRKFLDFYGYEYNVDYSGCKTSSDKIVRLTEWLSGQVLSAGYELSLSRDYEGKYLSFVIYYPLEELDYTICIFYCAPAQFLSPEGGRIYKDFIKFISDSMGIDIGAVENNSNYYLDAIVNWIDEGNEEFSDESDEDELLISKQYRKGGSFYKLFEEISSQKHLSSNEIMDELKAYLPVCKKDEVELIECMIEGVPLISKMYVEWYDFVPDSYDEEYDDERMAIAWTTSILYSSEDGMGDELLECLNSNMQSGMEASRWLNNLPLTGKTKADDIREFEADRNLGKRFGDWMDKFNKLAEKFDNYGKDKGYFEQ</sequence>
<gene>
    <name evidence="1" type="ORF">BFS16_00710</name>
</gene>
<reference evidence="1 2" key="1">
    <citation type="submission" date="2017-03" db="EMBL/GenBank/DDBJ databases">
        <authorList>
            <person name="Afonso C.L."/>
            <person name="Miller P.J."/>
            <person name="Scott M.A."/>
            <person name="Spackman E."/>
            <person name="Goraichik I."/>
            <person name="Dimitrov K.M."/>
            <person name="Suarez D.L."/>
            <person name="Swayne D.E."/>
        </authorList>
    </citation>
    <scope>NUCLEOTIDE SEQUENCE [LARGE SCALE GENOMIC DNA]</scope>
    <source>
        <strain evidence="1 2">DNF00076</strain>
    </source>
</reference>
<dbReference type="AlphaFoldDB" id="A0A2K0XPH4"/>
<dbReference type="EMBL" id="NBAX01000001">
    <property type="protein sequence ID" value="PNP96439.1"/>
    <property type="molecule type" value="Genomic_DNA"/>
</dbReference>
<comment type="caution">
    <text evidence="1">The sequence shown here is derived from an EMBL/GenBank/DDBJ whole genome shotgun (WGS) entry which is preliminary data.</text>
</comment>
<evidence type="ECO:0000313" key="1">
    <source>
        <dbReference type="EMBL" id="PNP96439.1"/>
    </source>
</evidence>